<evidence type="ECO:0000259" key="16">
    <source>
        <dbReference type="PROSITE" id="PS50160"/>
    </source>
</evidence>
<dbReference type="GO" id="GO:0071897">
    <property type="term" value="P:DNA biosynthetic process"/>
    <property type="evidence" value="ECO:0007669"/>
    <property type="project" value="InterPro"/>
</dbReference>
<feature type="binding site" evidence="14">
    <location>
        <position position="302"/>
    </location>
    <ligand>
        <name>ATP</name>
        <dbReference type="ChEBI" id="CHEBI:30616"/>
    </ligand>
</feature>
<keyword evidence="5 14" id="KW-0479">Metal-binding</keyword>
<dbReference type="SUPFAM" id="SSF50249">
    <property type="entry name" value="Nucleic acid-binding proteins"/>
    <property type="match status" value="1"/>
</dbReference>
<dbReference type="InterPro" id="IPR036599">
    <property type="entry name" value="DNA_ligase_N_sf"/>
</dbReference>
<feature type="binding site" evidence="14">
    <location>
        <position position="342"/>
    </location>
    <ligand>
        <name>ATP</name>
        <dbReference type="ChEBI" id="CHEBI:30616"/>
    </ligand>
</feature>
<evidence type="ECO:0000256" key="9">
    <source>
        <dbReference type="ARBA" id="ARBA00022842"/>
    </source>
</evidence>
<feature type="binding site" evidence="14">
    <location>
        <position position="425"/>
    </location>
    <ligand>
        <name>ATP</name>
        <dbReference type="ChEBI" id="CHEBI:30616"/>
    </ligand>
</feature>
<dbReference type="InterPro" id="IPR000977">
    <property type="entry name" value="DNA_ligase_ATP-dep"/>
</dbReference>
<dbReference type="AlphaFoldDB" id="A0A7T5RKC0"/>
<dbReference type="GO" id="GO:0051301">
    <property type="term" value="P:cell division"/>
    <property type="evidence" value="ECO:0007669"/>
    <property type="project" value="UniProtKB-KW"/>
</dbReference>
<evidence type="ECO:0000256" key="2">
    <source>
        <dbReference type="ARBA" id="ARBA00022598"/>
    </source>
</evidence>
<keyword evidence="9 14" id="KW-0460">Magnesium</keyword>
<feature type="active site" description="N6-AMP-lysine intermediate" evidence="14">
    <location>
        <position position="249"/>
    </location>
</feature>
<dbReference type="Gene3D" id="3.30.470.30">
    <property type="entry name" value="DNA ligase/mRNA capping enzyme"/>
    <property type="match status" value="1"/>
</dbReference>
<feature type="binding site" evidence="14">
    <location>
        <position position="273"/>
    </location>
    <ligand>
        <name>ATP</name>
        <dbReference type="ChEBI" id="CHEBI:30616"/>
    </ligand>
</feature>
<comment type="cofactor">
    <cofactor evidence="14">
        <name>Mg(2+)</name>
        <dbReference type="ChEBI" id="CHEBI:18420"/>
    </cofactor>
</comment>
<dbReference type="Pfam" id="PF04679">
    <property type="entry name" value="DNA_ligase_A_C"/>
    <property type="match status" value="1"/>
</dbReference>
<keyword evidence="11 14" id="KW-0234">DNA repair</keyword>
<evidence type="ECO:0000256" key="3">
    <source>
        <dbReference type="ARBA" id="ARBA00022618"/>
    </source>
</evidence>
<keyword evidence="12 14" id="KW-0131">Cell cycle</keyword>
<keyword evidence="4 14" id="KW-0235">DNA replication</keyword>
<dbReference type="EC" id="6.5.1.1" evidence="14"/>
<gene>
    <name evidence="14" type="primary">lig</name>
    <name evidence="17" type="ORF">HYW89_02080</name>
</gene>
<dbReference type="SUPFAM" id="SSF56091">
    <property type="entry name" value="DNA ligase/mRNA capping enzyme, catalytic domain"/>
    <property type="match status" value="1"/>
</dbReference>
<comment type="similarity">
    <text evidence="1 14 15">Belongs to the ATP-dependent DNA ligase family.</text>
</comment>
<evidence type="ECO:0000256" key="1">
    <source>
        <dbReference type="ARBA" id="ARBA00007572"/>
    </source>
</evidence>
<evidence type="ECO:0000313" key="17">
    <source>
        <dbReference type="EMBL" id="QQG45687.1"/>
    </source>
</evidence>
<dbReference type="InterPro" id="IPR050191">
    <property type="entry name" value="ATP-dep_DNA_ligase"/>
</dbReference>
<dbReference type="EMBL" id="CP066690">
    <property type="protein sequence ID" value="QQG45687.1"/>
    <property type="molecule type" value="Genomic_DNA"/>
</dbReference>
<evidence type="ECO:0000256" key="6">
    <source>
        <dbReference type="ARBA" id="ARBA00022741"/>
    </source>
</evidence>
<sequence length="593" mass="66702">MRFSELAKYLEKLEKTASRNEMTKILAEVLKEAEEEEIDKVCYLLLGELLPAYRGIEFNIAEKIMIQVLAAALEESPKKITKLYKSKGDLGDVAYDLLSQKRKPAKHLTADKVYSQLLKVSQETGTGSQERKIKKMAELLSELDARSAKFVVRIPIGKMRLGFSDATLLDALSFMLKGDKSARKEIEQAYNVTADIGAIAKIVKKSGLGSLQRIEPHPGIPIRPSLAERLRTVEEVIEKAGPEVGVEQKLDGFRTQIHLWREEGEKKIALFSRNLENTTAMFPEIVAAAKKLPVQEAILDGETIGYNPKSNKFSPFQETVQRKRKYDIEEFAKKIPLSIFVFDILYLNGKSLLERPFRERRKIIERVLPEKTKGALRLTPHRVTKDPNVILKELKSSIAAGLEGVVAKNLDAAYEAGSRGFHWIKLKATMAALEKLRGGKKTETKILDTIDCVVMGAYKGRGKRAVFGVGGLLLGIRGQDGRYYSISRLGTGLSDEQFREAHRRLGKLKVNTAPKEYIVDKEITPDIWVRPSLVVEILADEITLSPRHTAGRKGTSRGYSLRFPRLVRFRDDKNPEDATTAEEIKKLFAEQKK</sequence>
<comment type="function">
    <text evidence="14">DNA ligase that seals nicks in double-stranded DNA during DNA replication, DNA recombination and DNA repair.</text>
</comment>
<name>A0A7T5RKC0_9BACT</name>
<organism evidence="17 18">
    <name type="scientific">Candidatus Sungiibacteriota bacterium</name>
    <dbReference type="NCBI Taxonomy" id="2750080"/>
    <lineage>
        <taxon>Bacteria</taxon>
        <taxon>Candidatus Sungiibacteriota</taxon>
    </lineage>
</organism>
<proteinExistence type="inferred from homology"/>
<dbReference type="SUPFAM" id="SSF117018">
    <property type="entry name" value="ATP-dependent DNA ligase DNA-binding domain"/>
    <property type="match status" value="1"/>
</dbReference>
<dbReference type="InterPro" id="IPR012309">
    <property type="entry name" value="DNA_ligase_ATP-dep_C"/>
</dbReference>
<keyword evidence="2 14" id="KW-0436">Ligase</keyword>
<evidence type="ECO:0000256" key="12">
    <source>
        <dbReference type="ARBA" id="ARBA00023306"/>
    </source>
</evidence>
<keyword evidence="3 14" id="KW-0132">Cell division</keyword>
<feature type="binding site" evidence="14">
    <location>
        <position position="247"/>
    </location>
    <ligand>
        <name>ATP</name>
        <dbReference type="ChEBI" id="CHEBI:30616"/>
    </ligand>
</feature>
<dbReference type="HAMAP" id="MF_00407">
    <property type="entry name" value="DNA_ligase"/>
    <property type="match status" value="1"/>
</dbReference>
<dbReference type="GO" id="GO:0006281">
    <property type="term" value="P:DNA repair"/>
    <property type="evidence" value="ECO:0007669"/>
    <property type="project" value="UniProtKB-UniRule"/>
</dbReference>
<dbReference type="PANTHER" id="PTHR45674">
    <property type="entry name" value="DNA LIGASE 1/3 FAMILY MEMBER"/>
    <property type="match status" value="1"/>
</dbReference>
<comment type="catalytic activity">
    <reaction evidence="13 14">
        <text>ATP + (deoxyribonucleotide)n-3'-hydroxyl + 5'-phospho-(deoxyribonucleotide)m = (deoxyribonucleotide)n+m + AMP + diphosphate.</text>
        <dbReference type="EC" id="6.5.1.1"/>
    </reaction>
</comment>
<dbReference type="GO" id="GO:0006273">
    <property type="term" value="P:lagging strand elongation"/>
    <property type="evidence" value="ECO:0007669"/>
    <property type="project" value="TreeGrafter"/>
</dbReference>
<dbReference type="GO" id="GO:0046872">
    <property type="term" value="F:metal ion binding"/>
    <property type="evidence" value="ECO:0007669"/>
    <property type="project" value="UniProtKB-KW"/>
</dbReference>
<evidence type="ECO:0000313" key="18">
    <source>
        <dbReference type="Proteomes" id="UP000595618"/>
    </source>
</evidence>
<evidence type="ECO:0000256" key="7">
    <source>
        <dbReference type="ARBA" id="ARBA00022763"/>
    </source>
</evidence>
<protein>
    <recommendedName>
        <fullName evidence="14">Probable DNA ligase</fullName>
        <ecNumber evidence="14">6.5.1.1</ecNumber>
    </recommendedName>
    <alternativeName>
        <fullName evidence="14">Polydeoxyribonucleotide synthase [ATP]</fullName>
    </alternativeName>
</protein>
<evidence type="ECO:0000256" key="8">
    <source>
        <dbReference type="ARBA" id="ARBA00022840"/>
    </source>
</evidence>
<dbReference type="CDD" id="cd07901">
    <property type="entry name" value="Adenylation_DNA_ligase_Arch_LigB"/>
    <property type="match status" value="1"/>
</dbReference>
<dbReference type="GO" id="GO:0003677">
    <property type="term" value="F:DNA binding"/>
    <property type="evidence" value="ECO:0007669"/>
    <property type="project" value="InterPro"/>
</dbReference>
<keyword evidence="10 14" id="KW-0233">DNA recombination</keyword>
<keyword evidence="6 14" id="KW-0547">Nucleotide-binding</keyword>
<keyword evidence="7 14" id="KW-0227">DNA damage</keyword>
<evidence type="ECO:0000256" key="4">
    <source>
        <dbReference type="ARBA" id="ARBA00022705"/>
    </source>
</evidence>
<dbReference type="Pfam" id="PF04675">
    <property type="entry name" value="DNA_ligase_A_N"/>
    <property type="match status" value="1"/>
</dbReference>
<feature type="binding site" evidence="14">
    <location>
        <position position="419"/>
    </location>
    <ligand>
        <name>ATP</name>
        <dbReference type="ChEBI" id="CHEBI:30616"/>
    </ligand>
</feature>
<dbReference type="GO" id="GO:0003910">
    <property type="term" value="F:DNA ligase (ATP) activity"/>
    <property type="evidence" value="ECO:0007669"/>
    <property type="project" value="UniProtKB-UniRule"/>
</dbReference>
<dbReference type="Proteomes" id="UP000595618">
    <property type="component" value="Chromosome"/>
</dbReference>
<dbReference type="GO" id="GO:0006310">
    <property type="term" value="P:DNA recombination"/>
    <property type="evidence" value="ECO:0007669"/>
    <property type="project" value="UniProtKB-UniRule"/>
</dbReference>
<dbReference type="InterPro" id="IPR016059">
    <property type="entry name" value="DNA_ligase_ATP-dep_CS"/>
</dbReference>
<dbReference type="Gene3D" id="2.40.50.140">
    <property type="entry name" value="Nucleic acid-binding proteins"/>
    <property type="match status" value="1"/>
</dbReference>
<dbReference type="FunFam" id="1.10.3260.10:FF:000007">
    <property type="entry name" value="DNA ligase"/>
    <property type="match status" value="1"/>
</dbReference>
<dbReference type="InterPro" id="IPR012308">
    <property type="entry name" value="DNA_ligase_ATP-dep_N"/>
</dbReference>
<dbReference type="InterPro" id="IPR022865">
    <property type="entry name" value="DNA_ligae_ATP-dep_bac/arc"/>
</dbReference>
<dbReference type="NCBIfam" id="TIGR00574">
    <property type="entry name" value="dnl1"/>
    <property type="match status" value="1"/>
</dbReference>
<dbReference type="PROSITE" id="PS00333">
    <property type="entry name" value="DNA_LIGASE_A2"/>
    <property type="match status" value="1"/>
</dbReference>
<evidence type="ECO:0000256" key="13">
    <source>
        <dbReference type="ARBA" id="ARBA00034003"/>
    </source>
</evidence>
<dbReference type="InterPro" id="IPR012310">
    <property type="entry name" value="DNA_ligase_ATP-dep_cent"/>
</dbReference>
<evidence type="ECO:0000256" key="14">
    <source>
        <dbReference type="HAMAP-Rule" id="MF_00407"/>
    </source>
</evidence>
<dbReference type="InterPro" id="IPR012340">
    <property type="entry name" value="NA-bd_OB-fold"/>
</dbReference>
<feature type="binding site" evidence="14">
    <location>
        <position position="254"/>
    </location>
    <ligand>
        <name>ATP</name>
        <dbReference type="ChEBI" id="CHEBI:30616"/>
    </ligand>
</feature>
<evidence type="ECO:0000256" key="11">
    <source>
        <dbReference type="ARBA" id="ARBA00023204"/>
    </source>
</evidence>
<accession>A0A7T5RKC0</accession>
<evidence type="ECO:0000256" key="5">
    <source>
        <dbReference type="ARBA" id="ARBA00022723"/>
    </source>
</evidence>
<feature type="domain" description="ATP-dependent DNA ligase family profile" evidence="16">
    <location>
        <begin position="330"/>
        <end position="465"/>
    </location>
</feature>
<reference evidence="17 18" key="1">
    <citation type="submission" date="2020-07" db="EMBL/GenBank/DDBJ databases">
        <title>Huge and variable diversity of episymbiotic CPR bacteria and DPANN archaea in groundwater ecosystems.</title>
        <authorList>
            <person name="He C.Y."/>
            <person name="Keren R."/>
            <person name="Whittaker M."/>
            <person name="Farag I.F."/>
            <person name="Doudna J."/>
            <person name="Cate J.H.D."/>
            <person name="Banfield J.F."/>
        </authorList>
    </citation>
    <scope>NUCLEOTIDE SEQUENCE [LARGE SCALE GENOMIC DNA]</scope>
    <source>
        <strain evidence="17">NC_groundwater_541_Ag_S-0.1um_46_50</strain>
    </source>
</reference>
<dbReference type="PANTHER" id="PTHR45674:SF4">
    <property type="entry name" value="DNA LIGASE 1"/>
    <property type="match status" value="1"/>
</dbReference>
<dbReference type="GO" id="GO:0005524">
    <property type="term" value="F:ATP binding"/>
    <property type="evidence" value="ECO:0007669"/>
    <property type="project" value="UniProtKB-UniRule"/>
</dbReference>
<dbReference type="PROSITE" id="PS50160">
    <property type="entry name" value="DNA_LIGASE_A3"/>
    <property type="match status" value="1"/>
</dbReference>
<evidence type="ECO:0000256" key="15">
    <source>
        <dbReference type="RuleBase" id="RU004196"/>
    </source>
</evidence>
<keyword evidence="8 14" id="KW-0067">ATP-binding</keyword>
<dbReference type="Gene3D" id="1.10.3260.10">
    <property type="entry name" value="DNA ligase, ATP-dependent, N-terminal domain"/>
    <property type="match status" value="1"/>
</dbReference>
<evidence type="ECO:0000256" key="10">
    <source>
        <dbReference type="ARBA" id="ARBA00023172"/>
    </source>
</evidence>
<dbReference type="Pfam" id="PF01068">
    <property type="entry name" value="DNA_ligase_A_M"/>
    <property type="match status" value="1"/>
</dbReference>